<dbReference type="AlphaFoldDB" id="A0A024JVY9"/>
<dbReference type="InterPro" id="IPR025669">
    <property type="entry name" value="AAA_dom"/>
</dbReference>
<evidence type="ECO:0000259" key="2">
    <source>
        <dbReference type="Pfam" id="PF13614"/>
    </source>
</evidence>
<dbReference type="GO" id="GO:0005524">
    <property type="term" value="F:ATP binding"/>
    <property type="evidence" value="ECO:0007669"/>
    <property type="project" value="TreeGrafter"/>
</dbReference>
<feature type="region of interest" description="Disordered" evidence="1">
    <location>
        <begin position="1"/>
        <end position="68"/>
    </location>
</feature>
<organism evidence="3">
    <name type="scientific">Mycobacterium triplex</name>
    <dbReference type="NCBI Taxonomy" id="47839"/>
    <lineage>
        <taxon>Bacteria</taxon>
        <taxon>Bacillati</taxon>
        <taxon>Actinomycetota</taxon>
        <taxon>Actinomycetes</taxon>
        <taxon>Mycobacteriales</taxon>
        <taxon>Mycobacteriaceae</taxon>
        <taxon>Mycobacterium</taxon>
        <taxon>Mycobacterium simiae complex</taxon>
    </lineage>
</organism>
<protein>
    <submittedName>
        <fullName evidence="3">Chromosome partitioning ATPase</fullName>
    </submittedName>
</protein>
<dbReference type="GO" id="GO:0016887">
    <property type="term" value="F:ATP hydrolysis activity"/>
    <property type="evidence" value="ECO:0007669"/>
    <property type="project" value="TreeGrafter"/>
</dbReference>
<dbReference type="HOGENOM" id="CLU_003609_0_1_11"/>
<dbReference type="STRING" id="47839.BN973_02132"/>
<dbReference type="PANTHER" id="PTHR43384:SF14">
    <property type="entry name" value="ESX-1 SECRETION-ASSOCIATED PROTEIN ESPI"/>
    <property type="match status" value="1"/>
</dbReference>
<dbReference type="Proteomes" id="UP000028880">
    <property type="component" value="Unassembled WGS sequence"/>
</dbReference>
<dbReference type="eggNOG" id="COG0455">
    <property type="taxonomic scope" value="Bacteria"/>
</dbReference>
<dbReference type="GO" id="GO:0005829">
    <property type="term" value="C:cytosol"/>
    <property type="evidence" value="ECO:0007669"/>
    <property type="project" value="TreeGrafter"/>
</dbReference>
<dbReference type="OrthoDB" id="3204399at2"/>
<feature type="compositionally biased region" description="Low complexity" evidence="1">
    <location>
        <begin position="14"/>
        <end position="31"/>
    </location>
</feature>
<gene>
    <name evidence="3" type="ORF">BN973_02132</name>
</gene>
<feature type="region of interest" description="Disordered" evidence="1">
    <location>
        <begin position="377"/>
        <end position="396"/>
    </location>
</feature>
<evidence type="ECO:0000313" key="3">
    <source>
        <dbReference type="EMBL" id="CDO87776.1"/>
    </source>
</evidence>
<reference evidence="3" key="1">
    <citation type="journal article" date="2014" name="Genome Announc.">
        <title>Draft Genome Sequence of Mycobacterium triplex DSM 44626.</title>
        <authorList>
            <person name="Sassi M."/>
            <person name="Croce O."/>
            <person name="Robert C."/>
            <person name="Raoult D."/>
            <person name="Drancourt M."/>
        </authorList>
    </citation>
    <scope>NUCLEOTIDE SEQUENCE [LARGE SCALE GENOMIC DNA]</scope>
    <source>
        <strain evidence="3">DSM 44626</strain>
    </source>
</reference>
<evidence type="ECO:0000256" key="1">
    <source>
        <dbReference type="SAM" id="MobiDB-lite"/>
    </source>
</evidence>
<accession>A0A024JVY9</accession>
<dbReference type="Gene3D" id="3.40.50.300">
    <property type="entry name" value="P-loop containing nucleotide triphosphate hydrolases"/>
    <property type="match status" value="1"/>
</dbReference>
<sequence>MSNREGFRGVNALSAAPAYPSNSGPPGSSVPRWRAEADPTAATVPEPRHRPPEKPAGPATPNRLARARRTAAPYRRELTLGGTALDGVDSRAPAGPSRSGWREVIHRITGIDLGPGKDAEDERRLRERATAVVGGAFPIAVLNLKGGVGKTAVVEALGSTLAEARGDRVIAVDIDAGDLAERHGRRNPLSLADLLARDSVTQYAQVRAHTHMNSFGLEVLGLPDYGRTDWRLERQDIAKAFSILRKHYSVVLVDCVKAINSHVMDAVLPEARALVVVSGTSIDAVRKTRTTLEWLSNNGYRRLMGSTVLAMNYTEPAKLDGVVTKEFESLSARVAATVVLPFDRHVHEGTELGLDRLSRESRRAYLEMAAAIGDIAAGRPVGQDGPLRSWREPRSS</sequence>
<dbReference type="PANTHER" id="PTHR43384">
    <property type="entry name" value="SEPTUM SITE-DETERMINING PROTEIN MIND HOMOLOG, CHLOROPLASTIC-RELATED"/>
    <property type="match status" value="1"/>
</dbReference>
<name>A0A024JVY9_9MYCO</name>
<feature type="domain" description="AAA" evidence="2">
    <location>
        <begin position="139"/>
        <end position="266"/>
    </location>
</feature>
<dbReference type="RefSeq" id="WP_084163360.1">
    <property type="nucleotide sequence ID" value="NZ_HG964446.1"/>
</dbReference>
<dbReference type="GO" id="GO:0051782">
    <property type="term" value="P:negative regulation of cell division"/>
    <property type="evidence" value="ECO:0007669"/>
    <property type="project" value="TreeGrafter"/>
</dbReference>
<dbReference type="InterPro" id="IPR050625">
    <property type="entry name" value="ParA/MinD_ATPase"/>
</dbReference>
<dbReference type="Pfam" id="PF13614">
    <property type="entry name" value="AAA_31"/>
    <property type="match status" value="1"/>
</dbReference>
<reference evidence="3" key="2">
    <citation type="submission" date="2014-04" db="EMBL/GenBank/DDBJ databases">
        <authorList>
            <person name="Urmite Genomes U."/>
        </authorList>
    </citation>
    <scope>NUCLEOTIDE SEQUENCE</scope>
    <source>
        <strain evidence="3">DSM 44626</strain>
    </source>
</reference>
<dbReference type="InterPro" id="IPR027417">
    <property type="entry name" value="P-loop_NTPase"/>
</dbReference>
<dbReference type="GO" id="GO:0009898">
    <property type="term" value="C:cytoplasmic side of plasma membrane"/>
    <property type="evidence" value="ECO:0007669"/>
    <property type="project" value="TreeGrafter"/>
</dbReference>
<dbReference type="SUPFAM" id="SSF52540">
    <property type="entry name" value="P-loop containing nucleoside triphosphate hydrolases"/>
    <property type="match status" value="1"/>
</dbReference>
<proteinExistence type="predicted"/>
<dbReference type="EMBL" id="HG964446">
    <property type="protein sequence ID" value="CDO87776.1"/>
    <property type="molecule type" value="Genomic_DNA"/>
</dbReference>